<dbReference type="PANTHER" id="PTHR28052">
    <property type="entry name" value="UPF0545 PROTEIN C22ORF39"/>
    <property type="match status" value="1"/>
</dbReference>
<feature type="region of interest" description="Disordered" evidence="1">
    <location>
        <begin position="128"/>
        <end position="150"/>
    </location>
</feature>
<organism evidence="2 3">
    <name type="scientific">Scheffersomyces stipitis (strain ATCC 58785 / CBS 6054 / NBRC 10063 / NRRL Y-11545)</name>
    <name type="common">Yeast</name>
    <name type="synonym">Pichia stipitis</name>
    <dbReference type="NCBI Taxonomy" id="322104"/>
    <lineage>
        <taxon>Eukaryota</taxon>
        <taxon>Fungi</taxon>
        <taxon>Dikarya</taxon>
        <taxon>Ascomycota</taxon>
        <taxon>Saccharomycotina</taxon>
        <taxon>Pichiomycetes</taxon>
        <taxon>Debaryomycetaceae</taxon>
        <taxon>Scheffersomyces</taxon>
    </lineage>
</organism>
<dbReference type="RefSeq" id="XP_001384011.2">
    <property type="nucleotide sequence ID" value="XM_001383974.1"/>
</dbReference>
<keyword evidence="3" id="KW-1185">Reference proteome</keyword>
<dbReference type="GeneID" id="4838918"/>
<dbReference type="EMBL" id="CP000498">
    <property type="protein sequence ID" value="ABN65982.2"/>
    <property type="molecule type" value="Genomic_DNA"/>
</dbReference>
<dbReference type="OMA" id="QREKFWF"/>
<dbReference type="KEGG" id="pic:PICST_35784"/>
<dbReference type="InParanoid" id="A3LSZ7"/>
<dbReference type="eggNOG" id="ENOG502S4MN">
    <property type="taxonomic scope" value="Eukaryota"/>
</dbReference>
<dbReference type="STRING" id="322104.A3LSZ7"/>
<dbReference type="OrthoDB" id="2017405at2759"/>
<evidence type="ECO:0000313" key="3">
    <source>
        <dbReference type="Proteomes" id="UP000002258"/>
    </source>
</evidence>
<evidence type="ECO:0000256" key="1">
    <source>
        <dbReference type="SAM" id="MobiDB-lite"/>
    </source>
</evidence>
<dbReference type="Proteomes" id="UP000002258">
    <property type="component" value="Chromosome 4"/>
</dbReference>
<reference evidence="2 3" key="1">
    <citation type="journal article" date="2007" name="Nat. Biotechnol.">
        <title>Genome sequence of the lignocellulose-bioconverting and xylose-fermenting yeast Pichia stipitis.</title>
        <authorList>
            <person name="Jeffries T.W."/>
            <person name="Grigoriev I.V."/>
            <person name="Grimwood J."/>
            <person name="Laplaza J.M."/>
            <person name="Aerts A."/>
            <person name="Salamov A."/>
            <person name="Schmutz J."/>
            <person name="Lindquist E."/>
            <person name="Dehal P."/>
            <person name="Shapiro H."/>
            <person name="Jin Y.S."/>
            <person name="Passoth V."/>
            <person name="Richardson P.M."/>
        </authorList>
    </citation>
    <scope>NUCLEOTIDE SEQUENCE [LARGE SCALE GENOMIC DNA]</scope>
    <source>
        <strain evidence="3">ATCC 58785 / CBS 6054 / NBRC 10063 / NRRL Y-11545</strain>
    </source>
</reference>
<proteinExistence type="predicted"/>
<dbReference type="Pfam" id="PF11326">
    <property type="entry name" value="PANTS-like"/>
    <property type="match status" value="1"/>
</dbReference>
<name>A3LSZ7_PICST</name>
<sequence>MSDKEDQELQQLWKLFQDSPEEIKQRRQQITKIIHDDQKSEFPTSMSIVTAFDELLGCFSLGGQLKNYYRYGSMDTCSRQREKLWFAIGNGSFTEEKKPKPVEELSPKELSSRTKIQEFYKKRLLEDKARGSSEDIWNQREEPLDNPFKK</sequence>
<dbReference type="HOGENOM" id="CLU_114639_0_0_1"/>
<protein>
    <submittedName>
        <fullName evidence="2">Uncharacterized protein</fullName>
    </submittedName>
</protein>
<dbReference type="InterPro" id="IPR021475">
    <property type="entry name" value="Pants/Emi1-like"/>
</dbReference>
<dbReference type="PANTHER" id="PTHR28052:SF1">
    <property type="entry name" value="UPF0545 PROTEIN C22ORF39"/>
    <property type="match status" value="1"/>
</dbReference>
<accession>A3LSZ7</accession>
<evidence type="ECO:0000313" key="2">
    <source>
        <dbReference type="EMBL" id="ABN65982.2"/>
    </source>
</evidence>
<dbReference type="AlphaFoldDB" id="A3LSZ7"/>
<gene>
    <name evidence="2" type="ORF">PICST_35784</name>
</gene>